<evidence type="ECO:0000313" key="2">
    <source>
        <dbReference type="Proteomes" id="UP000515820"/>
    </source>
</evidence>
<accession>A0A7G3PND9</accession>
<name>A0A7G3PND9_9CAUD</name>
<dbReference type="EMBL" id="MN820898">
    <property type="protein sequence ID" value="QHB80498.1"/>
    <property type="molecule type" value="Genomic_DNA"/>
</dbReference>
<sequence length="75" mass="8612">MKSPCYIPEEREGWWGGPDKRLRCRADDKVVFATEQDAQRAAAKASARGEPMHSYRGRCGHMHIARTRRRKHGCS</sequence>
<organism evidence="1 2">
    <name type="scientific">Sphingomonas phage vB_StuS_MMDA13</name>
    <dbReference type="NCBI Taxonomy" id="2686378"/>
    <lineage>
        <taxon>Viruses</taxon>
        <taxon>Duplodnaviria</taxon>
        <taxon>Heunggongvirae</taxon>
        <taxon>Uroviricota</taxon>
        <taxon>Caudoviricetes</taxon>
        <taxon>Queuovirinae</taxon>
        <taxon>Torvergatavirus</taxon>
        <taxon>Torvergatavirus MMDA13</taxon>
    </lineage>
</organism>
<evidence type="ECO:0000313" key="1">
    <source>
        <dbReference type="EMBL" id="QHB80498.1"/>
    </source>
</evidence>
<reference evidence="1 2" key="1">
    <citation type="journal article" date="2020" name="Viruses">
        <title>Characterization of vB_StuS_MMDA13, a Newly Discovered Bacteriophage Infecting the Agar-Degrading Species Sphingomonas turrisvirgatae.</title>
        <authorList>
            <person name="Marmo P."/>
            <person name="Thaller M.C."/>
            <person name="Di Lallo G."/>
            <person name="Henrici De Angelis L."/>
            <person name="Poerio N."/>
            <person name="De Santis F."/>
            <person name="Fraziano M."/>
            <person name="Migliore L."/>
            <person name="D'Andrea M.M."/>
        </authorList>
    </citation>
    <scope>NUCLEOTIDE SEQUENCE [LARGE SCALE GENOMIC DNA]</scope>
</reference>
<keyword evidence="2" id="KW-1185">Reference proteome</keyword>
<protein>
    <submittedName>
        <fullName evidence="1">Uncharacterized protein</fullName>
    </submittedName>
</protein>
<proteinExistence type="predicted"/>
<gene>
    <name evidence="1" type="ORF">MMDA13_gp65</name>
</gene>
<dbReference type="Proteomes" id="UP000515820">
    <property type="component" value="Segment"/>
</dbReference>